<dbReference type="Proteomes" id="UP000242205">
    <property type="component" value="Chromosome"/>
</dbReference>
<feature type="transmembrane region" description="Helical" evidence="1">
    <location>
        <begin position="20"/>
        <end position="50"/>
    </location>
</feature>
<accession>A0A2I6S6U7</accession>
<gene>
    <name evidence="2" type="ORF">C0099_08505</name>
</gene>
<dbReference type="EMBL" id="CP025682">
    <property type="protein sequence ID" value="AUN94972.1"/>
    <property type="molecule type" value="Genomic_DNA"/>
</dbReference>
<keyword evidence="3" id="KW-1185">Reference proteome</keyword>
<protein>
    <recommendedName>
        <fullName evidence="4">Phage holin family protein</fullName>
    </recommendedName>
</protein>
<keyword evidence="1" id="KW-0812">Transmembrane</keyword>
<name>A0A2I6S6U7_9RHOO</name>
<feature type="transmembrane region" description="Helical" evidence="1">
    <location>
        <begin position="56"/>
        <end position="81"/>
    </location>
</feature>
<keyword evidence="1" id="KW-0472">Membrane</keyword>
<organism evidence="2 3">
    <name type="scientific">Pseudazoarcus pumilus</name>
    <dbReference type="NCBI Taxonomy" id="2067960"/>
    <lineage>
        <taxon>Bacteria</taxon>
        <taxon>Pseudomonadati</taxon>
        <taxon>Pseudomonadota</taxon>
        <taxon>Betaproteobacteria</taxon>
        <taxon>Rhodocyclales</taxon>
        <taxon>Zoogloeaceae</taxon>
        <taxon>Pseudazoarcus</taxon>
    </lineage>
</organism>
<dbReference type="RefSeq" id="WP_102247038.1">
    <property type="nucleotide sequence ID" value="NZ_CP025682.1"/>
</dbReference>
<reference evidence="2 3" key="1">
    <citation type="submission" date="2018-01" db="EMBL/GenBank/DDBJ databases">
        <authorList>
            <person name="Fu G.-Y."/>
        </authorList>
    </citation>
    <scope>NUCLEOTIDE SEQUENCE [LARGE SCALE GENOMIC DNA]</scope>
    <source>
        <strain evidence="2 3">SY39</strain>
    </source>
</reference>
<evidence type="ECO:0000256" key="1">
    <source>
        <dbReference type="SAM" id="Phobius"/>
    </source>
</evidence>
<keyword evidence="1" id="KW-1133">Transmembrane helix</keyword>
<evidence type="ECO:0008006" key="4">
    <source>
        <dbReference type="Google" id="ProtNLM"/>
    </source>
</evidence>
<proteinExistence type="predicted"/>
<evidence type="ECO:0000313" key="3">
    <source>
        <dbReference type="Proteomes" id="UP000242205"/>
    </source>
</evidence>
<evidence type="ECO:0000313" key="2">
    <source>
        <dbReference type="EMBL" id="AUN94972.1"/>
    </source>
</evidence>
<dbReference type="KEGG" id="atw:C0099_08505"/>
<sequence>MAALLELLLLELRRASLSLVWMLVCALLAAVCFVAVWIGLSAALALWMIADGIDPLLAVLSVTGINLLAALGFIGVCVLMSRNLQFSATRRQLSLDVRARSEADT</sequence>
<dbReference type="AlphaFoldDB" id="A0A2I6S6U7"/>